<dbReference type="Gene3D" id="1.10.10.10">
    <property type="entry name" value="Winged helix-like DNA-binding domain superfamily/Winged helix DNA-binding domain"/>
    <property type="match status" value="1"/>
</dbReference>
<dbReference type="GO" id="GO:0003700">
    <property type="term" value="F:DNA-binding transcription factor activity"/>
    <property type="evidence" value="ECO:0007669"/>
    <property type="project" value="InterPro"/>
</dbReference>
<protein>
    <submittedName>
        <fullName evidence="8">LysR family transcriptional regulator</fullName>
    </submittedName>
</protein>
<dbReference type="InterPro" id="IPR000847">
    <property type="entry name" value="LysR_HTH_N"/>
</dbReference>
<dbReference type="AlphaFoldDB" id="A0A069Q5H5"/>
<evidence type="ECO:0000313" key="8">
    <source>
        <dbReference type="EMBL" id="RPM03349.1"/>
    </source>
</evidence>
<sequence length="297" mass="32247">MALSFRQLQIFCAVARCGSTTAAAESISLSQSATSAALNELESQLSTRLFDRVGKRLQLNEVGRRFLPQALRLLDGVAQLEQQFAVSAAPQASLTVAASSTIGNYVLPRLLASFEREQPGVRVNASIGNTGSAVQDVVTFAADIGLIEGPCHEPGLRVEPWLEDSLIVVAAPGHPLASRTQVSREALRRARWLLREPGSGTREEVSHALLGHLHYLEDSLDLGSSEAIKHSVAAGLGISCLSRWVVEEQLASGALVELRSSLPPLRRRFYMLRQRDKFLSPGFERFWEHCRAGLGAG</sequence>
<keyword evidence="3" id="KW-0238">DNA-binding</keyword>
<evidence type="ECO:0000259" key="5">
    <source>
        <dbReference type="PROSITE" id="PS50931"/>
    </source>
</evidence>
<keyword evidence="4" id="KW-0804">Transcription</keyword>
<name>A0A069Q5H5_PSEAI</name>
<dbReference type="PRINTS" id="PR00039">
    <property type="entry name" value="HTHLYSR"/>
</dbReference>
<evidence type="ECO:0000313" key="7">
    <source>
        <dbReference type="EMBL" id="OTI54980.1"/>
    </source>
</evidence>
<dbReference type="InterPro" id="IPR036388">
    <property type="entry name" value="WH-like_DNA-bd_sf"/>
</dbReference>
<gene>
    <name evidence="7" type="ORF">CAZ10_35650</name>
    <name evidence="6" type="ORF">GUL26_25215</name>
    <name evidence="8" type="ORF">IPC1295_31815</name>
</gene>
<comment type="similarity">
    <text evidence="1">Belongs to the LysR transcriptional regulatory family.</text>
</comment>
<evidence type="ECO:0000256" key="4">
    <source>
        <dbReference type="ARBA" id="ARBA00023163"/>
    </source>
</evidence>
<feature type="domain" description="HTH lysR-type" evidence="5">
    <location>
        <begin position="3"/>
        <end position="60"/>
    </location>
</feature>
<evidence type="ECO:0000256" key="3">
    <source>
        <dbReference type="ARBA" id="ARBA00023125"/>
    </source>
</evidence>
<dbReference type="InterPro" id="IPR036390">
    <property type="entry name" value="WH_DNA-bd_sf"/>
</dbReference>
<dbReference type="Proteomes" id="UP000284767">
    <property type="component" value="Unassembled WGS sequence"/>
</dbReference>
<comment type="caution">
    <text evidence="8">The sequence shown here is derived from an EMBL/GenBank/DDBJ whole genome shotgun (WGS) entry which is preliminary data.</text>
</comment>
<dbReference type="EMBL" id="NSNE01000032">
    <property type="protein sequence ID" value="RPM03349.1"/>
    <property type="molecule type" value="Genomic_DNA"/>
</dbReference>
<dbReference type="GO" id="GO:0000976">
    <property type="term" value="F:transcription cis-regulatory region binding"/>
    <property type="evidence" value="ECO:0007669"/>
    <property type="project" value="TreeGrafter"/>
</dbReference>
<dbReference type="Pfam" id="PF03466">
    <property type="entry name" value="LysR_substrate"/>
    <property type="match status" value="1"/>
</dbReference>
<dbReference type="PANTHER" id="PTHR30126">
    <property type="entry name" value="HTH-TYPE TRANSCRIPTIONAL REGULATOR"/>
    <property type="match status" value="1"/>
</dbReference>
<dbReference type="SUPFAM" id="SSF46785">
    <property type="entry name" value="Winged helix' DNA-binding domain"/>
    <property type="match status" value="1"/>
</dbReference>
<dbReference type="EMBL" id="WXZT01000019">
    <property type="protein sequence ID" value="MZZ15565.1"/>
    <property type="molecule type" value="Genomic_DNA"/>
</dbReference>
<dbReference type="Gene3D" id="3.40.190.290">
    <property type="match status" value="1"/>
</dbReference>
<reference evidence="8 10" key="4">
    <citation type="submission" date="2019-01" db="EMBL/GenBank/DDBJ databases">
        <title>The Pseudomonas aeruginosa pan-genome provides new insights on its population structure, horizontal gene transfer and pathogenicity.</title>
        <authorList>
            <person name="Freschi L."/>
            <person name="Vincent A.T."/>
            <person name="Jeukens J."/>
            <person name="Emond-Rheault J.-G."/>
            <person name="Kukavica-Ibrulj I."/>
            <person name="Dupont M.-J."/>
            <person name="Charette S.J."/>
            <person name="Boyle B."/>
            <person name="Levesque R.C."/>
        </authorList>
    </citation>
    <scope>NUCLEOTIDE SEQUENCE [LARGE SCALE GENOMIC DNA]</scope>
    <source>
        <strain evidence="8 10">PA-W36</strain>
    </source>
</reference>
<dbReference type="PANTHER" id="PTHR30126:SF94">
    <property type="entry name" value="LYSR FAMILY TRANSCRIPTIONAL REGULATOR"/>
    <property type="match status" value="1"/>
</dbReference>
<reference evidence="9" key="2">
    <citation type="submission" date="2017-05" db="EMBL/GenBank/DDBJ databases">
        <authorList>
            <person name="Giani T."/>
            <person name="Arena F."/>
            <person name="Pollini S."/>
            <person name="Di Pilato V."/>
            <person name="D'Andrea M.M."/>
            <person name="Henrici De Angelis L."/>
            <person name="Bassetti M."/>
            <person name="Rossolini G.M."/>
        </authorList>
    </citation>
    <scope>NUCLEOTIDE SEQUENCE [LARGE SCALE GENOMIC DNA]</scope>
    <source>
        <strain evidence="9">S567_C10_BS</strain>
    </source>
</reference>
<keyword evidence="2" id="KW-0805">Transcription regulation</keyword>
<proteinExistence type="inferred from homology"/>
<evidence type="ECO:0000313" key="9">
    <source>
        <dbReference type="Proteomes" id="UP000194857"/>
    </source>
</evidence>
<dbReference type="SUPFAM" id="SSF53850">
    <property type="entry name" value="Periplasmic binding protein-like II"/>
    <property type="match status" value="1"/>
</dbReference>
<evidence type="ECO:0000256" key="1">
    <source>
        <dbReference type="ARBA" id="ARBA00009437"/>
    </source>
</evidence>
<evidence type="ECO:0000256" key="2">
    <source>
        <dbReference type="ARBA" id="ARBA00023015"/>
    </source>
</evidence>
<dbReference type="InterPro" id="IPR005119">
    <property type="entry name" value="LysR_subst-bd"/>
</dbReference>
<dbReference type="eggNOG" id="COG0583">
    <property type="taxonomic scope" value="Bacteria"/>
</dbReference>
<reference evidence="8 10" key="3">
    <citation type="submission" date="2017-08" db="EMBL/GenBank/DDBJ databases">
        <authorList>
            <person name="Feschi L."/>
            <person name="Jeukens J."/>
            <person name="Emond-Rheault J.-G."/>
            <person name="Kukavica-Ibrulj I."/>
            <person name="Boyle B."/>
            <person name="Levesque R.C."/>
        </authorList>
    </citation>
    <scope>NUCLEOTIDE SEQUENCE [LARGE SCALE GENOMIC DNA]</scope>
    <source>
        <strain evidence="8 10">PA-W36</strain>
    </source>
</reference>
<dbReference type="FunFam" id="1.10.10.10:FF:000001">
    <property type="entry name" value="LysR family transcriptional regulator"/>
    <property type="match status" value="1"/>
</dbReference>
<evidence type="ECO:0000313" key="6">
    <source>
        <dbReference type="EMBL" id="MZZ15565.1"/>
    </source>
</evidence>
<dbReference type="Proteomes" id="UP000644192">
    <property type="component" value="Unassembled WGS sequence"/>
</dbReference>
<dbReference type="Pfam" id="PF00126">
    <property type="entry name" value="HTH_1"/>
    <property type="match status" value="1"/>
</dbReference>
<evidence type="ECO:0000313" key="10">
    <source>
        <dbReference type="Proteomes" id="UP000284767"/>
    </source>
</evidence>
<dbReference type="NCBIfam" id="NF008095">
    <property type="entry name" value="PRK10837.1"/>
    <property type="match status" value="1"/>
</dbReference>
<reference evidence="6" key="5">
    <citation type="submission" date="2020-01" db="EMBL/GenBank/DDBJ databases">
        <title>Bacteria Cultured from War Wounds Associated with the Conflict in Eastern Ukraine.</title>
        <authorList>
            <person name="Snesrud E."/>
            <person name="Galac M.R."/>
            <person name="Mc Gann P."/>
            <person name="Valentine K."/>
            <person name="Viacheslav K."/>
        </authorList>
    </citation>
    <scope>NUCLEOTIDE SEQUENCE</scope>
    <source>
        <strain evidence="6">VNMU148</strain>
    </source>
</reference>
<reference evidence="7" key="1">
    <citation type="submission" date="2017-05" db="EMBL/GenBank/DDBJ databases">
        <authorList>
            <person name="Song R."/>
            <person name="Chenine A.L."/>
            <person name="Ruprecht R.M."/>
        </authorList>
    </citation>
    <scope>NUCLEOTIDE SEQUENCE [LARGE SCALE GENOMIC DNA]</scope>
    <source>
        <strain evidence="7">S567_C10_BS</strain>
    </source>
</reference>
<dbReference type="RefSeq" id="WP_003104838.1">
    <property type="nucleotide sequence ID" value="NZ_AP014839.1"/>
</dbReference>
<dbReference type="CDD" id="cd08420">
    <property type="entry name" value="PBP2_CysL_like"/>
    <property type="match status" value="1"/>
</dbReference>
<dbReference type="Proteomes" id="UP000194857">
    <property type="component" value="Unassembled WGS sequence"/>
</dbReference>
<organism evidence="8 10">
    <name type="scientific">Pseudomonas aeruginosa</name>
    <dbReference type="NCBI Taxonomy" id="287"/>
    <lineage>
        <taxon>Bacteria</taxon>
        <taxon>Pseudomonadati</taxon>
        <taxon>Pseudomonadota</taxon>
        <taxon>Gammaproteobacteria</taxon>
        <taxon>Pseudomonadales</taxon>
        <taxon>Pseudomonadaceae</taxon>
        <taxon>Pseudomonas</taxon>
    </lineage>
</organism>
<dbReference type="EMBL" id="NFFZ01000035">
    <property type="protein sequence ID" value="OTI54980.1"/>
    <property type="molecule type" value="Genomic_DNA"/>
</dbReference>
<dbReference type="PROSITE" id="PS50931">
    <property type="entry name" value="HTH_LYSR"/>
    <property type="match status" value="1"/>
</dbReference>
<accession>A0A069Q5H5</accession>